<name>A0A1G5Q4C6_9GAMM</name>
<accession>A0A1G5Q4C6</accession>
<sequence length="178" mass="18401">MSNPQPSLNRSGRYIKDMVYGANDGIITTFAVVAGVTGGQLSLNAVLTIGLASLFADGFSMAASDFLGSRSEQHAREAQGAMLEENRSALTGAALTFTAFLLAGAVPLLPYLLAHRDSPLFFYAALATAAALAGVGALRALVTKRSLTWSALEMLAIGGFAAVLAYAVGYQINALIAV</sequence>
<dbReference type="InterPro" id="IPR008217">
    <property type="entry name" value="Ccc1_fam"/>
</dbReference>
<dbReference type="PANTHER" id="PTHR31851">
    <property type="entry name" value="FE(2+)/MN(2+) TRANSPORTER PCL1"/>
    <property type="match status" value="1"/>
</dbReference>
<feature type="transmembrane region" description="Helical" evidence="5">
    <location>
        <begin position="120"/>
        <end position="142"/>
    </location>
</feature>
<dbReference type="Proteomes" id="UP000199648">
    <property type="component" value="Unassembled WGS sequence"/>
</dbReference>
<evidence type="ECO:0000256" key="2">
    <source>
        <dbReference type="ARBA" id="ARBA00022692"/>
    </source>
</evidence>
<dbReference type="GO" id="GO:0012505">
    <property type="term" value="C:endomembrane system"/>
    <property type="evidence" value="ECO:0007669"/>
    <property type="project" value="UniProtKB-SubCell"/>
</dbReference>
<evidence type="ECO:0000256" key="1">
    <source>
        <dbReference type="ARBA" id="ARBA00004127"/>
    </source>
</evidence>
<protein>
    <submittedName>
        <fullName evidence="6">VIT family protein</fullName>
    </submittedName>
</protein>
<feature type="transmembrane region" description="Helical" evidence="5">
    <location>
        <begin position="154"/>
        <end position="172"/>
    </location>
</feature>
<dbReference type="RefSeq" id="WP_092994386.1">
    <property type="nucleotide sequence ID" value="NZ_FMWD01000003.1"/>
</dbReference>
<reference evidence="6 7" key="1">
    <citation type="submission" date="2016-10" db="EMBL/GenBank/DDBJ databases">
        <authorList>
            <person name="de Groot N.N."/>
        </authorList>
    </citation>
    <scope>NUCLEOTIDE SEQUENCE [LARGE SCALE GENOMIC DNA]</scope>
    <source>
        <strain evidence="6 7">HLD2</strain>
    </source>
</reference>
<dbReference type="Pfam" id="PF01988">
    <property type="entry name" value="VIT1"/>
    <property type="match status" value="1"/>
</dbReference>
<dbReference type="EMBL" id="FMWD01000003">
    <property type="protein sequence ID" value="SCZ56149.1"/>
    <property type="molecule type" value="Genomic_DNA"/>
</dbReference>
<keyword evidence="2 5" id="KW-0812">Transmembrane</keyword>
<dbReference type="STRING" id="415747.SAMN03097708_01285"/>
<keyword evidence="7" id="KW-1185">Reference proteome</keyword>
<evidence type="ECO:0000313" key="6">
    <source>
        <dbReference type="EMBL" id="SCZ56149.1"/>
    </source>
</evidence>
<proteinExistence type="predicted"/>
<dbReference type="AlphaFoldDB" id="A0A1G5Q4C6"/>
<feature type="transmembrane region" description="Helical" evidence="5">
    <location>
        <begin position="20"/>
        <end position="39"/>
    </location>
</feature>
<dbReference type="GO" id="GO:0005384">
    <property type="term" value="F:manganese ion transmembrane transporter activity"/>
    <property type="evidence" value="ECO:0007669"/>
    <property type="project" value="InterPro"/>
</dbReference>
<feature type="transmembrane region" description="Helical" evidence="5">
    <location>
        <begin position="45"/>
        <end position="68"/>
    </location>
</feature>
<keyword evidence="3 5" id="KW-1133">Transmembrane helix</keyword>
<keyword evidence="4 5" id="KW-0472">Membrane</keyword>
<gene>
    <name evidence="6" type="ORF">SAMN03097708_01285</name>
</gene>
<organism evidence="6 7">
    <name type="scientific">Thiohalomonas denitrificans</name>
    <dbReference type="NCBI Taxonomy" id="415747"/>
    <lineage>
        <taxon>Bacteria</taxon>
        <taxon>Pseudomonadati</taxon>
        <taxon>Pseudomonadota</taxon>
        <taxon>Gammaproteobacteria</taxon>
        <taxon>Thiohalomonadales</taxon>
        <taxon>Thiohalomonadaceae</taxon>
        <taxon>Thiohalomonas</taxon>
    </lineage>
</organism>
<comment type="subcellular location">
    <subcellularLocation>
        <location evidence="1">Endomembrane system</location>
        <topology evidence="1">Multi-pass membrane protein</topology>
    </subcellularLocation>
</comment>
<dbReference type="GO" id="GO:0030026">
    <property type="term" value="P:intracellular manganese ion homeostasis"/>
    <property type="evidence" value="ECO:0007669"/>
    <property type="project" value="InterPro"/>
</dbReference>
<dbReference type="OrthoDB" id="5506246at2"/>
<feature type="transmembrane region" description="Helical" evidence="5">
    <location>
        <begin position="89"/>
        <end position="114"/>
    </location>
</feature>
<evidence type="ECO:0000313" key="7">
    <source>
        <dbReference type="Proteomes" id="UP000199648"/>
    </source>
</evidence>
<evidence type="ECO:0000256" key="4">
    <source>
        <dbReference type="ARBA" id="ARBA00023136"/>
    </source>
</evidence>
<evidence type="ECO:0000256" key="3">
    <source>
        <dbReference type="ARBA" id="ARBA00022989"/>
    </source>
</evidence>
<evidence type="ECO:0000256" key="5">
    <source>
        <dbReference type="SAM" id="Phobius"/>
    </source>
</evidence>